<evidence type="ECO:0000313" key="2">
    <source>
        <dbReference type="EMBL" id="MBZ9611045.1"/>
    </source>
</evidence>
<sequence>MTNLRITGSVGISGQNNVNDVKAVQLALNSLGNLLSATKKLVVDGRLGTKPETTKTVAAIKLFQQQHVGMAKPDGKIDVNGNSQRKLNALLAAEVSNTTKPVVLPTTTAYWLKTAEAEIGQKEVAGTAANPRILEYFSAGKFWGTDDSGAKNAWCGCFVAWVMKQHGFEPVKNAFRAKEWVNFGKQISTPVSGAIGIKSRSGGGHVAFVVGQSADGSHLYMLGGNQGNSVQISRYKKDVWDHFVVPASYNTDNTTLPIYTGSADNAGSEA</sequence>
<dbReference type="Gene3D" id="1.10.101.10">
    <property type="entry name" value="PGBD-like superfamily/PGBD"/>
    <property type="match status" value="1"/>
</dbReference>
<gene>
    <name evidence="2" type="ORF">I4W93_005510</name>
</gene>
<dbReference type="NCBIfam" id="TIGR02594">
    <property type="entry name" value="TIGR02594 family protein"/>
    <property type="match status" value="1"/>
</dbReference>
<dbReference type="RefSeq" id="WP_205310392.1">
    <property type="nucleotide sequence ID" value="NZ_JAERPS020000001.1"/>
</dbReference>
<dbReference type="InterPro" id="IPR013423">
    <property type="entry name" value="CHP02594"/>
</dbReference>
<evidence type="ECO:0000313" key="3">
    <source>
        <dbReference type="Proteomes" id="UP000663814"/>
    </source>
</evidence>
<protein>
    <submittedName>
        <fullName evidence="2">TIGR02594 family protein</fullName>
    </submittedName>
</protein>
<dbReference type="Pfam" id="PF05257">
    <property type="entry name" value="CHAP"/>
    <property type="match status" value="1"/>
</dbReference>
<name>A0ABS7X7A2_9GAMM</name>
<feature type="domain" description="Peptidase C51" evidence="1">
    <location>
        <begin position="150"/>
        <end position="225"/>
    </location>
</feature>
<comment type="caution">
    <text evidence="2">The sequence shown here is derived from an EMBL/GenBank/DDBJ whole genome shotgun (WGS) entry which is preliminary data.</text>
</comment>
<organism evidence="2 3">
    <name type="scientific">Rheinheimera maricola</name>
    <dbReference type="NCBI Taxonomy" id="2793282"/>
    <lineage>
        <taxon>Bacteria</taxon>
        <taxon>Pseudomonadati</taxon>
        <taxon>Pseudomonadota</taxon>
        <taxon>Gammaproteobacteria</taxon>
        <taxon>Chromatiales</taxon>
        <taxon>Chromatiaceae</taxon>
        <taxon>Rheinheimera</taxon>
    </lineage>
</organism>
<dbReference type="InterPro" id="IPR036366">
    <property type="entry name" value="PGBDSf"/>
</dbReference>
<dbReference type="InterPro" id="IPR007921">
    <property type="entry name" value="CHAP_dom"/>
</dbReference>
<dbReference type="Proteomes" id="UP000663814">
    <property type="component" value="Unassembled WGS sequence"/>
</dbReference>
<dbReference type="EMBL" id="JAERPS020000001">
    <property type="protein sequence ID" value="MBZ9611045.1"/>
    <property type="molecule type" value="Genomic_DNA"/>
</dbReference>
<proteinExistence type="predicted"/>
<evidence type="ECO:0000259" key="1">
    <source>
        <dbReference type="Pfam" id="PF05257"/>
    </source>
</evidence>
<keyword evidence="3" id="KW-1185">Reference proteome</keyword>
<accession>A0ABS7X7A2</accession>
<reference evidence="2 3" key="1">
    <citation type="submission" date="2021-08" db="EMBL/GenBank/DDBJ databases">
        <title>Rheinheimera aquimaris sp. nov., isolated from seawater of the East Sea in Korea.</title>
        <authorList>
            <person name="Kim K.H."/>
            <person name="Wenting R."/>
            <person name="Kim K.R."/>
            <person name="Jeon C.O."/>
        </authorList>
    </citation>
    <scope>NUCLEOTIDE SEQUENCE [LARGE SCALE GENOMIC DNA]</scope>
    <source>
        <strain evidence="2 3">MA-13</strain>
    </source>
</reference>